<dbReference type="AlphaFoldDB" id="A0A133VQC9"/>
<sequence length="373" mass="41163">MRIFKNALIFSGNELELVEGYMKIEDGVISEIREGKPEESGVDMGGAFILPPFVNAHTHLGDSIEKDLYIGKKQPEVVGSRGEKFKALNKSSDVDKIRAIRESLHDMKESGILVNCDFREGGVQGANLLKESKIEGLKTLTLSRPSRGESVDDLLSKSDGVGLSSIDSVSGGKMEEVSEKCFEQNKLLSFHVSETQPAHDRSIKNTGRTEIERALDFDPSFLVHATWAGRDDLKLLRESDVPLILCARANSLLSDGIPPVKEALEENLELWIGTDNVTVCAPIILQELSFLWSILRLQTDEAGREDARELLKAATVNPLNDLGMSFNSLREGEKAAFVVLSKGNNLQDCKDPYVGIVNRARVDNVEMVYYPEG</sequence>
<dbReference type="InterPro" id="IPR006680">
    <property type="entry name" value="Amidohydro-rel"/>
</dbReference>
<name>A0A133VQC9_9EURY</name>
<dbReference type="GO" id="GO:0016810">
    <property type="term" value="F:hydrolase activity, acting on carbon-nitrogen (but not peptide) bonds"/>
    <property type="evidence" value="ECO:0007669"/>
    <property type="project" value="InterPro"/>
</dbReference>
<dbReference type="Pfam" id="PF01979">
    <property type="entry name" value="Amidohydro_1"/>
    <property type="match status" value="1"/>
</dbReference>
<dbReference type="InterPro" id="IPR050287">
    <property type="entry name" value="MTA/SAH_deaminase"/>
</dbReference>
<proteinExistence type="predicted"/>
<feature type="domain" description="Amidohydrolase-related" evidence="1">
    <location>
        <begin position="48"/>
        <end position="364"/>
    </location>
</feature>
<dbReference type="InterPro" id="IPR032466">
    <property type="entry name" value="Metal_Hydrolase"/>
</dbReference>
<evidence type="ECO:0000259" key="1">
    <source>
        <dbReference type="Pfam" id="PF01979"/>
    </source>
</evidence>
<organism evidence="2 3">
    <name type="scientific">candidate division MSBL1 archaeon SCGC-AAA382N08</name>
    <dbReference type="NCBI Taxonomy" id="1698285"/>
    <lineage>
        <taxon>Archaea</taxon>
        <taxon>Methanobacteriati</taxon>
        <taxon>Methanobacteriota</taxon>
        <taxon>candidate division MSBL1</taxon>
    </lineage>
</organism>
<comment type="caution">
    <text evidence="2">The sequence shown here is derived from an EMBL/GenBank/DDBJ whole genome shotgun (WGS) entry which is preliminary data.</text>
</comment>
<protein>
    <recommendedName>
        <fullName evidence="1">Amidohydrolase-related domain-containing protein</fullName>
    </recommendedName>
</protein>
<dbReference type="PANTHER" id="PTHR43794:SF5">
    <property type="entry name" value="CHLOROHYDROLASE FAMILY PROTEIN"/>
    <property type="match status" value="1"/>
</dbReference>
<dbReference type="InterPro" id="IPR011059">
    <property type="entry name" value="Metal-dep_hydrolase_composite"/>
</dbReference>
<reference evidence="2 3" key="1">
    <citation type="journal article" date="2016" name="Sci. Rep.">
        <title>Metabolic traits of an uncultured archaeal lineage -MSBL1- from brine pools of the Red Sea.</title>
        <authorList>
            <person name="Mwirichia R."/>
            <person name="Alam I."/>
            <person name="Rashid M."/>
            <person name="Vinu M."/>
            <person name="Ba-Alawi W."/>
            <person name="Anthony Kamau A."/>
            <person name="Kamanda Ngugi D."/>
            <person name="Goker M."/>
            <person name="Klenk H.P."/>
            <person name="Bajic V."/>
            <person name="Stingl U."/>
        </authorList>
    </citation>
    <scope>NUCLEOTIDE SEQUENCE [LARGE SCALE GENOMIC DNA]</scope>
    <source>
        <strain evidence="2">SCGC-AAA382N08</strain>
    </source>
</reference>
<keyword evidence="3" id="KW-1185">Reference proteome</keyword>
<dbReference type="Proteomes" id="UP000070175">
    <property type="component" value="Unassembled WGS sequence"/>
</dbReference>
<dbReference type="SUPFAM" id="SSF51556">
    <property type="entry name" value="Metallo-dependent hydrolases"/>
    <property type="match status" value="1"/>
</dbReference>
<dbReference type="PANTHER" id="PTHR43794">
    <property type="entry name" value="AMINOHYDROLASE SSNA-RELATED"/>
    <property type="match status" value="1"/>
</dbReference>
<evidence type="ECO:0000313" key="3">
    <source>
        <dbReference type="Proteomes" id="UP000070175"/>
    </source>
</evidence>
<dbReference type="EMBL" id="LHYJ01000006">
    <property type="protein sequence ID" value="KXB08659.1"/>
    <property type="molecule type" value="Genomic_DNA"/>
</dbReference>
<dbReference type="Gene3D" id="3.20.20.140">
    <property type="entry name" value="Metal-dependent hydrolases"/>
    <property type="match status" value="1"/>
</dbReference>
<dbReference type="SUPFAM" id="SSF51338">
    <property type="entry name" value="Composite domain of metallo-dependent hydrolases"/>
    <property type="match status" value="1"/>
</dbReference>
<gene>
    <name evidence="2" type="ORF">AKJ56_00690</name>
</gene>
<evidence type="ECO:0000313" key="2">
    <source>
        <dbReference type="EMBL" id="KXB08659.1"/>
    </source>
</evidence>
<accession>A0A133VQC9</accession>